<sequence length="189" mass="19984">MSSLVVRHLSLTRGTVSLFENLDLALQAGDALRVTGANGSGKSSLLRTLAGLLTPTTGDVRIDGRLGWLGHRNALSPRRTLAQEFAGWLGRPPRGDAMGVASLLSVPIGILSQGQQRRAALWLLAEEDADIWLMDEPGAALDSEGRARLAAMIQNHRDHGGIIVAATHGETDLPDARTLTLSRQAGVSG</sequence>
<protein>
    <submittedName>
        <fullName evidence="7">ATP-binding cassette domain-containing protein</fullName>
    </submittedName>
</protein>
<dbReference type="PANTHER" id="PTHR43499:SF1">
    <property type="entry name" value="ABC TRANSPORTER I FAMILY MEMBER 1"/>
    <property type="match status" value="1"/>
</dbReference>
<dbReference type="EMBL" id="JAGSPA010000002">
    <property type="protein sequence ID" value="MBV7256189.1"/>
    <property type="molecule type" value="Genomic_DNA"/>
</dbReference>
<proteinExistence type="predicted"/>
<gene>
    <name evidence="7" type="ORF">KCG44_05260</name>
</gene>
<dbReference type="InterPro" id="IPR005895">
    <property type="entry name" value="ABC_transptr_haem_export_CcmA"/>
</dbReference>
<feature type="domain" description="ABC transporter" evidence="6">
    <location>
        <begin position="4"/>
        <end position="187"/>
    </location>
</feature>
<dbReference type="PANTHER" id="PTHR43499">
    <property type="entry name" value="ABC TRANSPORTER I FAMILY MEMBER 1"/>
    <property type="match status" value="1"/>
</dbReference>
<keyword evidence="5" id="KW-0472">Membrane</keyword>
<comment type="caution">
    <text evidence="7">The sequence shown here is derived from an EMBL/GenBank/DDBJ whole genome shotgun (WGS) entry which is preliminary data.</text>
</comment>
<reference evidence="7 8" key="1">
    <citation type="submission" date="2021-04" db="EMBL/GenBank/DDBJ databases">
        <authorList>
            <person name="Pira H."/>
            <person name="Risdian C."/>
            <person name="Wink J."/>
        </authorList>
    </citation>
    <scope>NUCLEOTIDE SEQUENCE [LARGE SCALE GENOMIC DNA]</scope>
    <source>
        <strain evidence="7 8">WHA3</strain>
    </source>
</reference>
<evidence type="ECO:0000256" key="1">
    <source>
        <dbReference type="ARBA" id="ARBA00022448"/>
    </source>
</evidence>
<organism evidence="7 8">
    <name type="scientific">Pacificimonas pallii</name>
    <dbReference type="NCBI Taxonomy" id="2827236"/>
    <lineage>
        <taxon>Bacteria</taxon>
        <taxon>Pseudomonadati</taxon>
        <taxon>Pseudomonadota</taxon>
        <taxon>Alphaproteobacteria</taxon>
        <taxon>Sphingomonadales</taxon>
        <taxon>Sphingosinicellaceae</taxon>
        <taxon>Pacificimonas</taxon>
    </lineage>
</organism>
<dbReference type="Pfam" id="PF00005">
    <property type="entry name" value="ABC_tran"/>
    <property type="match status" value="1"/>
</dbReference>
<keyword evidence="8" id="KW-1185">Reference proteome</keyword>
<keyword evidence="3 7" id="KW-0067">ATP-binding</keyword>
<dbReference type="InterPro" id="IPR003593">
    <property type="entry name" value="AAA+_ATPase"/>
</dbReference>
<keyword evidence="1" id="KW-0813">Transport</keyword>
<accession>A0ABS6SCT3</accession>
<evidence type="ECO:0000256" key="2">
    <source>
        <dbReference type="ARBA" id="ARBA00022741"/>
    </source>
</evidence>
<dbReference type="Proteomes" id="UP000722336">
    <property type="component" value="Unassembled WGS sequence"/>
</dbReference>
<dbReference type="GO" id="GO:0005524">
    <property type="term" value="F:ATP binding"/>
    <property type="evidence" value="ECO:0007669"/>
    <property type="project" value="UniProtKB-KW"/>
</dbReference>
<dbReference type="RefSeq" id="WP_218444745.1">
    <property type="nucleotide sequence ID" value="NZ_JAGSPA010000002.1"/>
</dbReference>
<name>A0ABS6SCT3_9SPHN</name>
<evidence type="ECO:0000256" key="3">
    <source>
        <dbReference type="ARBA" id="ARBA00022840"/>
    </source>
</evidence>
<dbReference type="SMART" id="SM00382">
    <property type="entry name" value="AAA"/>
    <property type="match status" value="1"/>
</dbReference>
<keyword evidence="4" id="KW-1278">Translocase</keyword>
<dbReference type="PROSITE" id="PS50893">
    <property type="entry name" value="ABC_TRANSPORTER_2"/>
    <property type="match status" value="1"/>
</dbReference>
<keyword evidence="2" id="KW-0547">Nucleotide-binding</keyword>
<evidence type="ECO:0000313" key="8">
    <source>
        <dbReference type="Proteomes" id="UP000722336"/>
    </source>
</evidence>
<evidence type="ECO:0000259" key="6">
    <source>
        <dbReference type="PROSITE" id="PS50893"/>
    </source>
</evidence>
<evidence type="ECO:0000313" key="7">
    <source>
        <dbReference type="EMBL" id="MBV7256189.1"/>
    </source>
</evidence>
<evidence type="ECO:0000256" key="4">
    <source>
        <dbReference type="ARBA" id="ARBA00022967"/>
    </source>
</evidence>
<dbReference type="InterPro" id="IPR003439">
    <property type="entry name" value="ABC_transporter-like_ATP-bd"/>
</dbReference>
<evidence type="ECO:0000256" key="5">
    <source>
        <dbReference type="ARBA" id="ARBA00023136"/>
    </source>
</evidence>